<dbReference type="AlphaFoldDB" id="A0A0D0DGQ1"/>
<evidence type="ECO:0000313" key="2">
    <source>
        <dbReference type="EMBL" id="KIK80439.1"/>
    </source>
</evidence>
<feature type="chain" id="PRO_5002208500" evidence="1">
    <location>
        <begin position="25"/>
        <end position="121"/>
    </location>
</feature>
<feature type="signal peptide" evidence="1">
    <location>
        <begin position="1"/>
        <end position="24"/>
    </location>
</feature>
<keyword evidence="3" id="KW-1185">Reference proteome</keyword>
<dbReference type="Proteomes" id="UP000054538">
    <property type="component" value="Unassembled WGS sequence"/>
</dbReference>
<gene>
    <name evidence="2" type="ORF">PAXRUDRAFT_158694</name>
</gene>
<protein>
    <submittedName>
        <fullName evidence="2">Uncharacterized protein</fullName>
    </submittedName>
</protein>
<accession>A0A0D0DGQ1</accession>
<keyword evidence="1" id="KW-0732">Signal</keyword>
<reference evidence="2 3" key="1">
    <citation type="submission" date="2014-04" db="EMBL/GenBank/DDBJ databases">
        <authorList>
            <consortium name="DOE Joint Genome Institute"/>
            <person name="Kuo A."/>
            <person name="Kohler A."/>
            <person name="Jargeat P."/>
            <person name="Nagy L.G."/>
            <person name="Floudas D."/>
            <person name="Copeland A."/>
            <person name="Barry K.W."/>
            <person name="Cichocki N."/>
            <person name="Veneault-Fourrey C."/>
            <person name="LaButti K."/>
            <person name="Lindquist E.A."/>
            <person name="Lipzen A."/>
            <person name="Lundell T."/>
            <person name="Morin E."/>
            <person name="Murat C."/>
            <person name="Sun H."/>
            <person name="Tunlid A."/>
            <person name="Henrissat B."/>
            <person name="Grigoriev I.V."/>
            <person name="Hibbett D.S."/>
            <person name="Martin F."/>
            <person name="Nordberg H.P."/>
            <person name="Cantor M.N."/>
            <person name="Hua S.X."/>
        </authorList>
    </citation>
    <scope>NUCLEOTIDE SEQUENCE [LARGE SCALE GENOMIC DNA]</scope>
    <source>
        <strain evidence="2 3">Ve08.2h10</strain>
    </source>
</reference>
<sequence length="121" mass="14308">LCKLAFKIIHFMTIILQAWQKNLSECHMTVSFMPRDVATHWNSTFDMLEYALKHWRAVNVVTQQHEPGLRKFELSYNEWLVILKHATLFFSCSMQNLATVIPAMDHIDKQLTMYACNKKYL</sequence>
<dbReference type="InterPro" id="IPR012337">
    <property type="entry name" value="RNaseH-like_sf"/>
</dbReference>
<organism evidence="2 3">
    <name type="scientific">Paxillus rubicundulus Ve08.2h10</name>
    <dbReference type="NCBI Taxonomy" id="930991"/>
    <lineage>
        <taxon>Eukaryota</taxon>
        <taxon>Fungi</taxon>
        <taxon>Dikarya</taxon>
        <taxon>Basidiomycota</taxon>
        <taxon>Agaricomycotina</taxon>
        <taxon>Agaricomycetes</taxon>
        <taxon>Agaricomycetidae</taxon>
        <taxon>Boletales</taxon>
        <taxon>Paxilineae</taxon>
        <taxon>Paxillaceae</taxon>
        <taxon>Paxillus</taxon>
    </lineage>
</organism>
<dbReference type="SUPFAM" id="SSF53098">
    <property type="entry name" value="Ribonuclease H-like"/>
    <property type="match status" value="1"/>
</dbReference>
<dbReference type="HOGENOM" id="CLU_099691_2_0_1"/>
<reference evidence="3" key="2">
    <citation type="submission" date="2015-01" db="EMBL/GenBank/DDBJ databases">
        <title>Evolutionary Origins and Diversification of the Mycorrhizal Mutualists.</title>
        <authorList>
            <consortium name="DOE Joint Genome Institute"/>
            <consortium name="Mycorrhizal Genomics Consortium"/>
            <person name="Kohler A."/>
            <person name="Kuo A."/>
            <person name="Nagy L.G."/>
            <person name="Floudas D."/>
            <person name="Copeland A."/>
            <person name="Barry K.W."/>
            <person name="Cichocki N."/>
            <person name="Veneault-Fourrey C."/>
            <person name="LaButti K."/>
            <person name="Lindquist E.A."/>
            <person name="Lipzen A."/>
            <person name="Lundell T."/>
            <person name="Morin E."/>
            <person name="Murat C."/>
            <person name="Riley R."/>
            <person name="Ohm R."/>
            <person name="Sun H."/>
            <person name="Tunlid A."/>
            <person name="Henrissat B."/>
            <person name="Grigoriev I.V."/>
            <person name="Hibbett D.S."/>
            <person name="Martin F."/>
        </authorList>
    </citation>
    <scope>NUCLEOTIDE SEQUENCE [LARGE SCALE GENOMIC DNA]</scope>
    <source>
        <strain evidence="3">Ve08.2h10</strain>
    </source>
</reference>
<feature type="non-terminal residue" evidence="2">
    <location>
        <position position="1"/>
    </location>
</feature>
<name>A0A0D0DGQ1_9AGAM</name>
<proteinExistence type="predicted"/>
<evidence type="ECO:0000256" key="1">
    <source>
        <dbReference type="SAM" id="SignalP"/>
    </source>
</evidence>
<evidence type="ECO:0000313" key="3">
    <source>
        <dbReference type="Proteomes" id="UP000054538"/>
    </source>
</evidence>
<dbReference type="InParanoid" id="A0A0D0DGQ1"/>
<dbReference type="OrthoDB" id="1607513at2759"/>
<dbReference type="EMBL" id="KN826019">
    <property type="protein sequence ID" value="KIK80439.1"/>
    <property type="molecule type" value="Genomic_DNA"/>
</dbReference>